<name>B1XTW1_POLNS</name>
<dbReference type="HOGENOM" id="CLU_2438281_0_0_4"/>
<proteinExistence type="predicted"/>
<dbReference type="eggNOG" id="COG2308">
    <property type="taxonomic scope" value="Bacteria"/>
</dbReference>
<dbReference type="STRING" id="452638.Pnec_0525"/>
<dbReference type="EMBL" id="CP001010">
    <property type="protein sequence ID" value="ACB43788.1"/>
    <property type="molecule type" value="Genomic_DNA"/>
</dbReference>
<organism evidence="1">
    <name type="scientific">Polynucleobacter necessarius subsp. necessarius (strain STIR1)</name>
    <dbReference type="NCBI Taxonomy" id="452638"/>
    <lineage>
        <taxon>Bacteria</taxon>
        <taxon>Pseudomonadati</taxon>
        <taxon>Pseudomonadota</taxon>
        <taxon>Betaproteobacteria</taxon>
        <taxon>Burkholderiales</taxon>
        <taxon>Burkholderiaceae</taxon>
        <taxon>Polynucleobacter</taxon>
    </lineage>
</organism>
<reference evidence="1" key="1">
    <citation type="submission" date="2008-03" db="EMBL/GenBank/DDBJ databases">
        <title>Complete sequence of Polynucleobacter necessarius STIR1.</title>
        <authorList>
            <consortium name="US DOE Joint Genome Institute"/>
            <person name="Copeland A."/>
            <person name="Lucas S."/>
            <person name="Lapidus A."/>
            <person name="Barry K."/>
            <person name="Detter J.C."/>
            <person name="Glavina del Rio T."/>
            <person name="Hammon N."/>
            <person name="Israni S."/>
            <person name="Dalin E."/>
            <person name="Tice H."/>
            <person name="Pitluck S."/>
            <person name="Chain P."/>
            <person name="Malfatti S."/>
            <person name="Shin M."/>
            <person name="Vergez L."/>
            <person name="Schmutz J."/>
            <person name="Larimer F."/>
            <person name="Land M."/>
            <person name="Hauser L."/>
            <person name="Kyrpides N."/>
            <person name="Kim E."/>
            <person name="Hahn M."/>
            <person name="Richardson P."/>
        </authorList>
    </citation>
    <scope>NUCLEOTIDE SEQUENCE [LARGE SCALE GENOMIC DNA]</scope>
    <source>
        <strain evidence="1">STIR1</strain>
    </source>
</reference>
<gene>
    <name evidence="1" type="ordered locus">Pnec_0525</name>
</gene>
<dbReference type="AlphaFoldDB" id="B1XTW1"/>
<sequence length="90" mass="10065">MVQYGTKPLQITNPSLSKGISFIAMKLPYDEILDAAGKARPHYQIFHNWLKQQSDTLMGLKRAEKAHDAVSSISQAALNMGYNPSFSPLW</sequence>
<dbReference type="KEGG" id="pne:Pnec_0525"/>
<evidence type="ECO:0000313" key="1">
    <source>
        <dbReference type="EMBL" id="ACB43788.1"/>
    </source>
</evidence>
<accession>B1XTW1</accession>
<protein>
    <submittedName>
        <fullName evidence="1">Uncharacterized protein</fullName>
    </submittedName>
</protein>